<name>A0ABR4TVC3_9PROT</name>
<proteinExistence type="predicted"/>
<dbReference type="Proteomes" id="UP000027463">
    <property type="component" value="Unassembled WGS sequence"/>
</dbReference>
<protein>
    <submittedName>
        <fullName evidence="1">Uncharacterized protein</fullName>
    </submittedName>
</protein>
<organism evidence="1 2">
    <name type="scientific">Thalassospira permensis NBRC 106175</name>
    <dbReference type="NCBI Taxonomy" id="1353532"/>
    <lineage>
        <taxon>Bacteria</taxon>
        <taxon>Pseudomonadati</taxon>
        <taxon>Pseudomonadota</taxon>
        <taxon>Alphaproteobacteria</taxon>
        <taxon>Rhodospirillales</taxon>
        <taxon>Thalassospiraceae</taxon>
        <taxon>Thalassospira</taxon>
    </lineage>
</organism>
<accession>A0ABR4TVC3</accession>
<sequence length="42" mass="4934">MQRVQTDVQAYLHVYMGLGPRLSPCLVACYDKMIRDEREEAF</sequence>
<keyword evidence="2" id="KW-1185">Reference proteome</keyword>
<gene>
    <name evidence="1" type="ORF">SMB34_10980</name>
</gene>
<dbReference type="EMBL" id="AUNC01000002">
    <property type="protein sequence ID" value="KEO59086.1"/>
    <property type="molecule type" value="Genomic_DNA"/>
</dbReference>
<reference evidence="1 2" key="1">
    <citation type="submission" date="2013-07" db="EMBL/GenBank/DDBJ databases">
        <title>Thalassospira permensis NBRC 106175 Genome Sequencing.</title>
        <authorList>
            <person name="Lai Q."/>
            <person name="Shao Z."/>
        </authorList>
    </citation>
    <scope>NUCLEOTIDE SEQUENCE [LARGE SCALE GENOMIC DNA]</scope>
    <source>
        <strain evidence="1 2">NBRC 106175</strain>
    </source>
</reference>
<evidence type="ECO:0000313" key="1">
    <source>
        <dbReference type="EMBL" id="KEO59086.1"/>
    </source>
</evidence>
<evidence type="ECO:0000313" key="2">
    <source>
        <dbReference type="Proteomes" id="UP000027463"/>
    </source>
</evidence>
<comment type="caution">
    <text evidence="1">The sequence shown here is derived from an EMBL/GenBank/DDBJ whole genome shotgun (WGS) entry which is preliminary data.</text>
</comment>